<keyword evidence="3" id="KW-1185">Reference proteome</keyword>
<feature type="compositionally biased region" description="Basic residues" evidence="1">
    <location>
        <begin position="1"/>
        <end position="10"/>
    </location>
</feature>
<accession>A0AAV0QW50</accession>
<protein>
    <submittedName>
        <fullName evidence="2">Uncharacterized protein</fullName>
    </submittedName>
</protein>
<evidence type="ECO:0000256" key="1">
    <source>
        <dbReference type="SAM" id="MobiDB-lite"/>
    </source>
</evidence>
<feature type="region of interest" description="Disordered" evidence="1">
    <location>
        <begin position="1"/>
        <end position="28"/>
    </location>
</feature>
<organism evidence="2 3">
    <name type="scientific">Linum tenue</name>
    <dbReference type="NCBI Taxonomy" id="586396"/>
    <lineage>
        <taxon>Eukaryota</taxon>
        <taxon>Viridiplantae</taxon>
        <taxon>Streptophyta</taxon>
        <taxon>Embryophyta</taxon>
        <taxon>Tracheophyta</taxon>
        <taxon>Spermatophyta</taxon>
        <taxon>Magnoliopsida</taxon>
        <taxon>eudicotyledons</taxon>
        <taxon>Gunneridae</taxon>
        <taxon>Pentapetalae</taxon>
        <taxon>rosids</taxon>
        <taxon>fabids</taxon>
        <taxon>Malpighiales</taxon>
        <taxon>Linaceae</taxon>
        <taxon>Linum</taxon>
    </lineage>
</organism>
<proteinExistence type="predicted"/>
<reference evidence="2" key="1">
    <citation type="submission" date="2022-08" db="EMBL/GenBank/DDBJ databases">
        <authorList>
            <person name="Gutierrez-Valencia J."/>
        </authorList>
    </citation>
    <scope>NUCLEOTIDE SEQUENCE</scope>
</reference>
<evidence type="ECO:0000313" key="2">
    <source>
        <dbReference type="EMBL" id="CAI0549719.1"/>
    </source>
</evidence>
<dbReference type="EMBL" id="CAMGYJ010000010">
    <property type="protein sequence ID" value="CAI0549719.1"/>
    <property type="molecule type" value="Genomic_DNA"/>
</dbReference>
<name>A0AAV0QW50_9ROSI</name>
<comment type="caution">
    <text evidence="2">The sequence shown here is derived from an EMBL/GenBank/DDBJ whole genome shotgun (WGS) entry which is preliminary data.</text>
</comment>
<evidence type="ECO:0000313" key="3">
    <source>
        <dbReference type="Proteomes" id="UP001154282"/>
    </source>
</evidence>
<dbReference type="Proteomes" id="UP001154282">
    <property type="component" value="Unassembled WGS sequence"/>
</dbReference>
<sequence>MLSTPSHHHLLFSSSSSRKGNGYIVRSNFGNNPTARVEGFDCLDKDNKNRSIPALHRQRSFIS</sequence>
<dbReference type="AlphaFoldDB" id="A0AAV0QW50"/>
<gene>
    <name evidence="2" type="ORF">LITE_LOCUS45267</name>
</gene>